<dbReference type="PROSITE" id="PS51257">
    <property type="entry name" value="PROKAR_LIPOPROTEIN"/>
    <property type="match status" value="1"/>
</dbReference>
<dbReference type="EMBL" id="CAJGYO010000009">
    <property type="protein sequence ID" value="CAD6253707.1"/>
    <property type="molecule type" value="Genomic_DNA"/>
</dbReference>
<feature type="region of interest" description="Disordered" evidence="1">
    <location>
        <begin position="226"/>
        <end position="248"/>
    </location>
</feature>
<dbReference type="Proteomes" id="UP000604825">
    <property type="component" value="Unassembled WGS sequence"/>
</dbReference>
<proteinExistence type="predicted"/>
<evidence type="ECO:0000313" key="2">
    <source>
        <dbReference type="EMBL" id="CAD6253707.1"/>
    </source>
</evidence>
<evidence type="ECO:0000256" key="1">
    <source>
        <dbReference type="SAM" id="MobiDB-lite"/>
    </source>
</evidence>
<accession>A0A811Q3R9</accession>
<dbReference type="Pfam" id="PF14009">
    <property type="entry name" value="PADRE"/>
    <property type="match status" value="1"/>
</dbReference>
<feature type="compositionally biased region" description="Low complexity" evidence="1">
    <location>
        <begin position="226"/>
        <end position="237"/>
    </location>
</feature>
<evidence type="ECO:0000313" key="3">
    <source>
        <dbReference type="Proteomes" id="UP000604825"/>
    </source>
</evidence>
<organism evidence="2 3">
    <name type="scientific">Miscanthus lutarioriparius</name>
    <dbReference type="NCBI Taxonomy" id="422564"/>
    <lineage>
        <taxon>Eukaryota</taxon>
        <taxon>Viridiplantae</taxon>
        <taxon>Streptophyta</taxon>
        <taxon>Embryophyta</taxon>
        <taxon>Tracheophyta</taxon>
        <taxon>Spermatophyta</taxon>
        <taxon>Magnoliopsida</taxon>
        <taxon>Liliopsida</taxon>
        <taxon>Poales</taxon>
        <taxon>Poaceae</taxon>
        <taxon>PACMAD clade</taxon>
        <taxon>Panicoideae</taxon>
        <taxon>Andropogonodae</taxon>
        <taxon>Andropogoneae</taxon>
        <taxon>Saccharinae</taxon>
        <taxon>Miscanthus</taxon>
    </lineage>
</organism>
<reference evidence="2" key="1">
    <citation type="submission" date="2020-10" db="EMBL/GenBank/DDBJ databases">
        <authorList>
            <person name="Han B."/>
            <person name="Lu T."/>
            <person name="Zhao Q."/>
            <person name="Huang X."/>
            <person name="Zhao Y."/>
        </authorList>
    </citation>
    <scope>NUCLEOTIDE SEQUENCE</scope>
</reference>
<name>A0A811Q3R9_9POAL</name>
<sequence length="322" mass="34694">MRQWKSLVPALHLHGTAASCFPHPPSSPSPPAKVVRLVGCDGRVRAYTPPVTARELMQDHPRHLVCRADALLIGEKIPAVEAGEELQPGEAYFLLPAHLFRSVLSFVSLASSLMLLLLSSSTTAASGAGKKPGAGRPFELHRTASGTLQIKFSDDFLLAGGDGKGVDDDDEADADAQKEKEQEQQPSVLLRGDDRLAKDYEELVGYGKSRRWAPKLETIQEVVAPAPAAAPESADPAGGPGRGSRRSRALPFLGSRRRLLRLGREGEGLDPSRRVVFQCSIAVRAHRKRAGCGFQVTLLPVPADPWTSDATVTCCHYCTTPR</sequence>
<dbReference type="OrthoDB" id="652082at2759"/>
<dbReference type="AlphaFoldDB" id="A0A811Q3R9"/>
<protein>
    <submittedName>
        <fullName evidence="2">Uncharacterized protein</fullName>
    </submittedName>
</protein>
<feature type="region of interest" description="Disordered" evidence="1">
    <location>
        <begin position="163"/>
        <end position="187"/>
    </location>
</feature>
<dbReference type="PANTHER" id="PTHR33052">
    <property type="entry name" value="DUF4228 DOMAIN PROTEIN-RELATED"/>
    <property type="match status" value="1"/>
</dbReference>
<comment type="caution">
    <text evidence="2">The sequence shown here is derived from an EMBL/GenBank/DDBJ whole genome shotgun (WGS) entry which is preliminary data.</text>
</comment>
<gene>
    <name evidence="2" type="ORF">NCGR_LOCUS37331</name>
</gene>
<keyword evidence="3" id="KW-1185">Reference proteome</keyword>
<dbReference type="InterPro" id="IPR025322">
    <property type="entry name" value="PADRE_dom"/>
</dbReference>